<dbReference type="Pfam" id="PF00571">
    <property type="entry name" value="CBS"/>
    <property type="match status" value="1"/>
</dbReference>
<evidence type="ECO:0000256" key="10">
    <source>
        <dbReference type="SAM" id="MobiDB-lite"/>
    </source>
</evidence>
<feature type="compositionally biased region" description="Gly residues" evidence="10">
    <location>
        <begin position="409"/>
        <end position="420"/>
    </location>
</feature>
<dbReference type="SUPFAM" id="SSF56176">
    <property type="entry name" value="FAD-binding/transporter-associated domain-like"/>
    <property type="match status" value="1"/>
</dbReference>
<name>Q2IP17_ANADE</name>
<dbReference type="InterPro" id="IPR016169">
    <property type="entry name" value="FAD-bd_PCMH_sub2"/>
</dbReference>
<keyword evidence="2" id="KW-1003">Cell membrane</keyword>
<dbReference type="PROSITE" id="PS51846">
    <property type="entry name" value="CNNM"/>
    <property type="match status" value="1"/>
</dbReference>
<dbReference type="GO" id="GO:0050660">
    <property type="term" value="F:flavin adenine dinucleotide binding"/>
    <property type="evidence" value="ECO:0007669"/>
    <property type="project" value="InterPro"/>
</dbReference>
<dbReference type="Pfam" id="PF03471">
    <property type="entry name" value="CorC_HlyC"/>
    <property type="match status" value="1"/>
</dbReference>
<evidence type="ECO:0000259" key="13">
    <source>
        <dbReference type="PROSITE" id="PS51846"/>
    </source>
</evidence>
<dbReference type="InterPro" id="IPR051676">
    <property type="entry name" value="UPF0053_domain"/>
</dbReference>
<dbReference type="PROSITE" id="PS51371">
    <property type="entry name" value="CBS"/>
    <property type="match status" value="1"/>
</dbReference>
<evidence type="ECO:0000256" key="1">
    <source>
        <dbReference type="ARBA" id="ARBA00004651"/>
    </source>
</evidence>
<evidence type="ECO:0000256" key="6">
    <source>
        <dbReference type="ARBA" id="ARBA00023122"/>
    </source>
</evidence>
<evidence type="ECO:0000256" key="3">
    <source>
        <dbReference type="ARBA" id="ARBA00022692"/>
    </source>
</evidence>
<dbReference type="Pfam" id="PF01595">
    <property type="entry name" value="CNNM"/>
    <property type="match status" value="1"/>
</dbReference>
<dbReference type="SUPFAM" id="SSF54631">
    <property type="entry name" value="CBS-domain pair"/>
    <property type="match status" value="1"/>
</dbReference>
<evidence type="ECO:0000256" key="8">
    <source>
        <dbReference type="PROSITE-ProRule" id="PRU00703"/>
    </source>
</evidence>
<dbReference type="Proteomes" id="UP000001935">
    <property type="component" value="Chromosome"/>
</dbReference>
<evidence type="ECO:0000256" key="11">
    <source>
        <dbReference type="SAM" id="Phobius"/>
    </source>
</evidence>
<evidence type="ECO:0000259" key="12">
    <source>
        <dbReference type="PROSITE" id="PS51371"/>
    </source>
</evidence>
<keyword evidence="6 8" id="KW-0129">CBS domain</keyword>
<keyword evidence="7 9" id="KW-0472">Membrane</keyword>
<feature type="transmembrane region" description="Helical" evidence="11">
    <location>
        <begin position="106"/>
        <end position="128"/>
    </location>
</feature>
<dbReference type="InterPro" id="IPR046342">
    <property type="entry name" value="CBS_dom_sf"/>
</dbReference>
<evidence type="ECO:0008006" key="16">
    <source>
        <dbReference type="Google" id="ProtNLM"/>
    </source>
</evidence>
<sequence>MRKTRLAQLVEQGRAAAGAVLRLRDAPERFLATVQVGITVIGASAAAFGGASIAGRLAPVLERIPPLAPYAHQLSLALVVALVSFLSLVLGELVPKSLALRAPERYALLVGRPLLGLSHLVRPVVWLLTASSNLLLRPFGDRTTFAEARLSAEELEQLVDEAGRAGALDAPTAEIASRALAFRDLTAGDVMVPRSRVKALPADAGQEDLKRLLLEEGRARMPVYDGTLDDVIGYVMAKDLAAIAWERELIVLADLVRPVHFVPEGAKAVHVLRDMQRRRSQIAVVVDEHGGMAGILTLEDLVEELVGDILGEAEEPQPLYEVEPGGAAVVRGDAPIREVNRALHLDLPEGEGYTTVAGLVIAVAGAMPERGARLRLADGTEAEVVEATPRVVRRVRLVPPPPGEASAGAGQGDGAAGPEA</sequence>
<dbReference type="Gene3D" id="3.10.580.10">
    <property type="entry name" value="CBS-domain"/>
    <property type="match status" value="1"/>
</dbReference>
<feature type="domain" description="CBS" evidence="12">
    <location>
        <begin position="255"/>
        <end position="314"/>
    </location>
</feature>
<organism evidence="14 15">
    <name type="scientific">Anaeromyxobacter dehalogenans (strain 2CP-C)</name>
    <dbReference type="NCBI Taxonomy" id="290397"/>
    <lineage>
        <taxon>Bacteria</taxon>
        <taxon>Pseudomonadati</taxon>
        <taxon>Myxococcota</taxon>
        <taxon>Myxococcia</taxon>
        <taxon>Myxococcales</taxon>
        <taxon>Cystobacterineae</taxon>
        <taxon>Anaeromyxobacteraceae</taxon>
        <taxon>Anaeromyxobacter</taxon>
    </lineage>
</organism>
<dbReference type="GO" id="GO:0005886">
    <property type="term" value="C:plasma membrane"/>
    <property type="evidence" value="ECO:0007669"/>
    <property type="project" value="UniProtKB-SubCell"/>
</dbReference>
<dbReference type="PANTHER" id="PTHR43099">
    <property type="entry name" value="UPF0053 PROTEIN YRKA"/>
    <property type="match status" value="1"/>
</dbReference>
<evidence type="ECO:0000256" key="7">
    <source>
        <dbReference type="ARBA" id="ARBA00023136"/>
    </source>
</evidence>
<dbReference type="InterPro" id="IPR002550">
    <property type="entry name" value="CNNM"/>
</dbReference>
<evidence type="ECO:0000256" key="2">
    <source>
        <dbReference type="ARBA" id="ARBA00022475"/>
    </source>
</evidence>
<evidence type="ECO:0000313" key="15">
    <source>
        <dbReference type="Proteomes" id="UP000001935"/>
    </source>
</evidence>
<keyword evidence="3 9" id="KW-0812">Transmembrane</keyword>
<dbReference type="PANTHER" id="PTHR43099:SF5">
    <property type="entry name" value="HLYC_CORC FAMILY TRANSPORTER"/>
    <property type="match status" value="1"/>
</dbReference>
<keyword evidence="5 9" id="KW-1133">Transmembrane helix</keyword>
<dbReference type="CDD" id="cd04590">
    <property type="entry name" value="CBS_pair_CorC_HlyC_assoc"/>
    <property type="match status" value="1"/>
</dbReference>
<dbReference type="InterPro" id="IPR005170">
    <property type="entry name" value="Transptr-assoc_dom"/>
</dbReference>
<feature type="region of interest" description="Disordered" evidence="10">
    <location>
        <begin position="397"/>
        <end position="420"/>
    </location>
</feature>
<accession>Q2IP17</accession>
<dbReference type="KEGG" id="ade:Adeh_0778"/>
<dbReference type="AlphaFoldDB" id="Q2IP17"/>
<dbReference type="InterPro" id="IPR044751">
    <property type="entry name" value="Ion_transp-like_CBS"/>
</dbReference>
<dbReference type="EMBL" id="CP000251">
    <property type="protein sequence ID" value="ABC80553.1"/>
    <property type="molecule type" value="Genomic_DNA"/>
</dbReference>
<evidence type="ECO:0000313" key="14">
    <source>
        <dbReference type="EMBL" id="ABC80553.1"/>
    </source>
</evidence>
<feature type="domain" description="CNNM transmembrane" evidence="13">
    <location>
        <begin position="1"/>
        <end position="172"/>
    </location>
</feature>
<gene>
    <name evidence="14" type="ordered locus">Adeh_0778</name>
</gene>
<dbReference type="STRING" id="290397.Adeh_0778"/>
<dbReference type="InterPro" id="IPR000644">
    <property type="entry name" value="CBS_dom"/>
</dbReference>
<evidence type="ECO:0000256" key="5">
    <source>
        <dbReference type="ARBA" id="ARBA00022989"/>
    </source>
</evidence>
<protein>
    <recommendedName>
        <fullName evidence="16">CBS domain containing protein</fullName>
    </recommendedName>
</protein>
<reference evidence="14" key="1">
    <citation type="submission" date="2006-01" db="EMBL/GenBank/DDBJ databases">
        <title>Complete sequence of Anaeromyxobacter dehalogenans 2CP-C.</title>
        <authorList>
            <consortium name="US DOE Joint Genome Institute"/>
            <person name="Copeland A."/>
            <person name="Lucas S."/>
            <person name="Lapidus A."/>
            <person name="Barry K."/>
            <person name="Detter J.C."/>
            <person name="Glavina T."/>
            <person name="Hammon N."/>
            <person name="Israni S."/>
            <person name="Pitluck S."/>
            <person name="Brettin T."/>
            <person name="Bruce D."/>
            <person name="Han C."/>
            <person name="Tapia R."/>
            <person name="Gilna P."/>
            <person name="Kiss H."/>
            <person name="Schmutz J."/>
            <person name="Larimer F."/>
            <person name="Land M."/>
            <person name="Kyrpides N."/>
            <person name="Anderson I."/>
            <person name="Sanford R.A."/>
            <person name="Ritalahti K.M."/>
            <person name="Thomas H.S."/>
            <person name="Kirby J.R."/>
            <person name="Zhulin I.B."/>
            <person name="Loeffler F.E."/>
            <person name="Richardson P."/>
        </authorList>
    </citation>
    <scope>NUCLEOTIDE SEQUENCE</scope>
    <source>
        <strain evidence="14">2CP-C</strain>
    </source>
</reference>
<dbReference type="SMART" id="SM01091">
    <property type="entry name" value="CorC_HlyC"/>
    <property type="match status" value="1"/>
</dbReference>
<feature type="transmembrane region" description="Helical" evidence="11">
    <location>
        <begin position="74"/>
        <end position="94"/>
    </location>
</feature>
<feature type="transmembrane region" description="Helical" evidence="11">
    <location>
        <begin position="30"/>
        <end position="54"/>
    </location>
</feature>
<keyword evidence="4" id="KW-0677">Repeat</keyword>
<evidence type="ECO:0000256" key="4">
    <source>
        <dbReference type="ARBA" id="ARBA00022737"/>
    </source>
</evidence>
<dbReference type="eggNOG" id="COG1253">
    <property type="taxonomic scope" value="Bacteria"/>
</dbReference>
<proteinExistence type="predicted"/>
<dbReference type="Gene3D" id="3.30.465.10">
    <property type="match status" value="1"/>
</dbReference>
<comment type="subcellular location">
    <subcellularLocation>
        <location evidence="1">Cell membrane</location>
        <topology evidence="1">Multi-pass membrane protein</topology>
    </subcellularLocation>
</comment>
<dbReference type="HOGENOM" id="CLU_015237_4_0_7"/>
<evidence type="ECO:0000256" key="9">
    <source>
        <dbReference type="PROSITE-ProRule" id="PRU01193"/>
    </source>
</evidence>
<dbReference type="InterPro" id="IPR036318">
    <property type="entry name" value="FAD-bd_PCMH-like_sf"/>
</dbReference>